<dbReference type="GO" id="GO:0030246">
    <property type="term" value="F:carbohydrate binding"/>
    <property type="evidence" value="ECO:0007669"/>
    <property type="project" value="InterPro"/>
</dbReference>
<organism evidence="2 3">
    <name type="scientific">Trebonia kvetii</name>
    <dbReference type="NCBI Taxonomy" id="2480626"/>
    <lineage>
        <taxon>Bacteria</taxon>
        <taxon>Bacillati</taxon>
        <taxon>Actinomycetota</taxon>
        <taxon>Actinomycetes</taxon>
        <taxon>Streptosporangiales</taxon>
        <taxon>Treboniaceae</taxon>
        <taxon>Trebonia</taxon>
    </lineage>
</organism>
<dbReference type="EMBL" id="RPFW01000006">
    <property type="protein sequence ID" value="TVZ01512.1"/>
    <property type="molecule type" value="Genomic_DNA"/>
</dbReference>
<dbReference type="Proteomes" id="UP000460272">
    <property type="component" value="Unassembled WGS sequence"/>
</dbReference>
<accession>A0A6P2BR56</accession>
<reference evidence="2 3" key="1">
    <citation type="submission" date="2018-11" db="EMBL/GenBank/DDBJ databases">
        <title>Trebonia kvetii gen.nov., sp.nov., a novel acidophilic actinobacterium, and proposal of the new actinobacterial family Treboniaceae fam. nov.</title>
        <authorList>
            <person name="Rapoport D."/>
            <person name="Sagova-Mareckova M."/>
            <person name="Sedlacek I."/>
            <person name="Provaznik J."/>
            <person name="Kralova S."/>
            <person name="Pavlinic D."/>
            <person name="Benes V."/>
            <person name="Kopecky J."/>
        </authorList>
    </citation>
    <scope>NUCLEOTIDE SEQUENCE [LARGE SCALE GENOMIC DNA]</scope>
    <source>
        <strain evidence="2 3">15Tr583</strain>
    </source>
</reference>
<evidence type="ECO:0000313" key="2">
    <source>
        <dbReference type="EMBL" id="TVZ01512.1"/>
    </source>
</evidence>
<protein>
    <submittedName>
        <fullName evidence="2">DUF1416 domain-containing protein</fullName>
    </submittedName>
</protein>
<comment type="caution">
    <text evidence="2">The sequence shown here is derived from an EMBL/GenBank/DDBJ whole genome shotgun (WGS) entry which is preliminary data.</text>
</comment>
<keyword evidence="3" id="KW-1185">Reference proteome</keyword>
<dbReference type="InterPro" id="IPR013784">
    <property type="entry name" value="Carb-bd-like_fold"/>
</dbReference>
<proteinExistence type="predicted"/>
<dbReference type="OrthoDB" id="3729294at2"/>
<dbReference type="InterPro" id="IPR010814">
    <property type="entry name" value="DUF1416"/>
</dbReference>
<gene>
    <name evidence="2" type="ORF">EAS64_28830</name>
</gene>
<dbReference type="AlphaFoldDB" id="A0A6P2BR56"/>
<dbReference type="Pfam" id="PF07210">
    <property type="entry name" value="DUF1416"/>
    <property type="match status" value="1"/>
</dbReference>
<dbReference type="RefSeq" id="WP_145858173.1">
    <property type="nucleotide sequence ID" value="NZ_RPFW01000006.1"/>
</dbReference>
<sequence length="102" mass="10607">MSNDSCGAPAGGVTISKDKSSKEAVIEGQVLRGGAPVSPGYARLLGTGDEFVAEVPLGEDGGFRFFAAPGEWTLRVLAPGQVRLEQEVTADIGQVTKVEFLV</sequence>
<evidence type="ECO:0000313" key="3">
    <source>
        <dbReference type="Proteomes" id="UP000460272"/>
    </source>
</evidence>
<feature type="region of interest" description="Disordered" evidence="1">
    <location>
        <begin position="1"/>
        <end position="21"/>
    </location>
</feature>
<name>A0A6P2BR56_9ACTN</name>
<dbReference type="SUPFAM" id="SSF49452">
    <property type="entry name" value="Starch-binding domain-like"/>
    <property type="match status" value="1"/>
</dbReference>
<evidence type="ECO:0000256" key="1">
    <source>
        <dbReference type="SAM" id="MobiDB-lite"/>
    </source>
</evidence>